<feature type="compositionally biased region" description="Basic and acidic residues" evidence="1">
    <location>
        <begin position="88"/>
        <end position="108"/>
    </location>
</feature>
<organism evidence="2 3">
    <name type="scientific">Tanacetum coccineum</name>
    <dbReference type="NCBI Taxonomy" id="301880"/>
    <lineage>
        <taxon>Eukaryota</taxon>
        <taxon>Viridiplantae</taxon>
        <taxon>Streptophyta</taxon>
        <taxon>Embryophyta</taxon>
        <taxon>Tracheophyta</taxon>
        <taxon>Spermatophyta</taxon>
        <taxon>Magnoliopsida</taxon>
        <taxon>eudicotyledons</taxon>
        <taxon>Gunneridae</taxon>
        <taxon>Pentapetalae</taxon>
        <taxon>asterids</taxon>
        <taxon>campanulids</taxon>
        <taxon>Asterales</taxon>
        <taxon>Asteraceae</taxon>
        <taxon>Asteroideae</taxon>
        <taxon>Anthemideae</taxon>
        <taxon>Anthemidinae</taxon>
        <taxon>Tanacetum</taxon>
    </lineage>
</organism>
<keyword evidence="3" id="KW-1185">Reference proteome</keyword>
<dbReference type="Proteomes" id="UP001151760">
    <property type="component" value="Unassembled WGS sequence"/>
</dbReference>
<gene>
    <name evidence="2" type="ORF">Tco_0705519</name>
</gene>
<dbReference type="EMBL" id="BQNB010010096">
    <property type="protein sequence ID" value="GJS72678.1"/>
    <property type="molecule type" value="Genomic_DNA"/>
</dbReference>
<sequence>MKALKESKKTSRRQPGIGGSSEGTGVSPGVPNESTVIPATSKQESEYSEEESDDELVHADKQVNDDEDEEMTNAEHADMGNGDEEITDTTKVEAEKTKVEKDDIKKAELPPTSSSLSISSGFEIPHIQSPYVLNVHVFVISEPLVLTPIPETPLVAHATTLQPPATVSSTSHVLLQTTTPIPTPPITTEAPPVTTILDPLHAITQRVSVLEKDVHELKKDDNTTTLHTSLRSEIPSAVNAYLGSSLGDALQKELQKHIKELMKKYPQQVNYKEMIEESVQVNIINENALEKTPLPVAQSSSKTPSSLKAAESLSEYELKTFSLKRWTKGKKTKRSRTKESEPSKKSSTSKETSKGKSSAKTSKSGKFVTTEEPVKEPVIEMASDDIEQTVNDFKQPPRPSTPDPEWNKRQVVVDQPEQSWFNQMVSAVKDPLTFDEQMATPIDFSNIELEYNMEECFKALTDKLDWNNSEGDRCPFDLTKPLPLKGRPGRLTVVVEYFFNNDLEFLKSLDPEKKYTTSITKTKAARYKIIRIKDMVPTLWSATKVGYNKDAKKGIKH</sequence>
<accession>A0ABQ4Y6T3</accession>
<feature type="compositionally biased region" description="Polar residues" evidence="1">
    <location>
        <begin position="32"/>
        <end position="42"/>
    </location>
</feature>
<feature type="region of interest" description="Disordered" evidence="1">
    <location>
        <begin position="327"/>
        <end position="374"/>
    </location>
</feature>
<comment type="caution">
    <text evidence="2">The sequence shown here is derived from an EMBL/GenBank/DDBJ whole genome shotgun (WGS) entry which is preliminary data.</text>
</comment>
<proteinExistence type="predicted"/>
<evidence type="ECO:0000256" key="1">
    <source>
        <dbReference type="SAM" id="MobiDB-lite"/>
    </source>
</evidence>
<feature type="region of interest" description="Disordered" evidence="1">
    <location>
        <begin position="1"/>
        <end position="118"/>
    </location>
</feature>
<feature type="compositionally biased region" description="Low complexity" evidence="1">
    <location>
        <begin position="345"/>
        <end position="366"/>
    </location>
</feature>
<reference evidence="2" key="1">
    <citation type="journal article" date="2022" name="Int. J. Mol. Sci.">
        <title>Draft Genome of Tanacetum Coccineum: Genomic Comparison of Closely Related Tanacetum-Family Plants.</title>
        <authorList>
            <person name="Yamashiro T."/>
            <person name="Shiraishi A."/>
            <person name="Nakayama K."/>
            <person name="Satake H."/>
        </authorList>
    </citation>
    <scope>NUCLEOTIDE SEQUENCE</scope>
</reference>
<evidence type="ECO:0000313" key="2">
    <source>
        <dbReference type="EMBL" id="GJS72678.1"/>
    </source>
</evidence>
<reference evidence="2" key="2">
    <citation type="submission" date="2022-01" db="EMBL/GenBank/DDBJ databases">
        <authorList>
            <person name="Yamashiro T."/>
            <person name="Shiraishi A."/>
            <person name="Satake H."/>
            <person name="Nakayama K."/>
        </authorList>
    </citation>
    <scope>NUCLEOTIDE SEQUENCE</scope>
</reference>
<name>A0ABQ4Y6T3_9ASTR</name>
<evidence type="ECO:0000313" key="3">
    <source>
        <dbReference type="Proteomes" id="UP001151760"/>
    </source>
</evidence>
<feature type="compositionally biased region" description="Basic residues" evidence="1">
    <location>
        <begin position="327"/>
        <end position="336"/>
    </location>
</feature>
<protein>
    <submittedName>
        <fullName evidence="2">Uncharacterized protein</fullName>
    </submittedName>
</protein>
<feature type="compositionally biased region" description="Basic and acidic residues" evidence="1">
    <location>
        <begin position="55"/>
        <end position="64"/>
    </location>
</feature>